<dbReference type="SMART" id="SM00893">
    <property type="entry name" value="ETF"/>
    <property type="match status" value="1"/>
</dbReference>
<dbReference type="Gene3D" id="3.40.50.620">
    <property type="entry name" value="HUPs"/>
    <property type="match status" value="1"/>
</dbReference>
<proteinExistence type="predicted"/>
<reference evidence="2 3" key="1">
    <citation type="submission" date="2024-09" db="EMBL/GenBank/DDBJ databases">
        <title>Laminarin stimulates single cell rates of sulfate reduction while oxygen inhibits transcriptomic activity in coastal marine sediment.</title>
        <authorList>
            <person name="Lindsay M."/>
            <person name="Orcutt B."/>
            <person name="Emerson D."/>
            <person name="Stepanauskas R."/>
            <person name="D'Angelo T."/>
        </authorList>
    </citation>
    <scope>NUCLEOTIDE SEQUENCE [LARGE SCALE GENOMIC DNA]</scope>
    <source>
        <strain evidence="2">SAG AM-311-K15</strain>
    </source>
</reference>
<dbReference type="EMBL" id="JBHPBY010000328">
    <property type="protein sequence ID" value="MFC1852538.1"/>
    <property type="molecule type" value="Genomic_DNA"/>
</dbReference>
<protein>
    <submittedName>
        <fullName evidence="2">Electron transfer flavoprotein subunit beta/FixA family protein</fullName>
    </submittedName>
</protein>
<comment type="caution">
    <text evidence="2">The sequence shown here is derived from an EMBL/GenBank/DDBJ whole genome shotgun (WGS) entry which is preliminary data.</text>
</comment>
<dbReference type="Pfam" id="PF01012">
    <property type="entry name" value="ETF"/>
    <property type="match status" value="1"/>
</dbReference>
<dbReference type="InterPro" id="IPR014729">
    <property type="entry name" value="Rossmann-like_a/b/a_fold"/>
</dbReference>
<dbReference type="InterPro" id="IPR033948">
    <property type="entry name" value="ETF_beta_N"/>
</dbReference>
<dbReference type="CDD" id="cd01714">
    <property type="entry name" value="ETF_beta"/>
    <property type="match status" value="1"/>
</dbReference>
<gene>
    <name evidence="2" type="ORF">ACFL27_20265</name>
</gene>
<evidence type="ECO:0000259" key="1">
    <source>
        <dbReference type="SMART" id="SM00893"/>
    </source>
</evidence>
<feature type="domain" description="Electron transfer flavoprotein alpha/beta-subunit N-terminal" evidence="1">
    <location>
        <begin position="29"/>
        <end position="219"/>
    </location>
</feature>
<accession>A0ABV6Z2K1</accession>
<dbReference type="InterPro" id="IPR014730">
    <property type="entry name" value="ETF_a/b_N"/>
</dbReference>
<dbReference type="SUPFAM" id="SSF52402">
    <property type="entry name" value="Adenine nucleotide alpha hydrolases-like"/>
    <property type="match status" value="1"/>
</dbReference>
<dbReference type="PANTHER" id="PTHR21294:SF17">
    <property type="entry name" value="PROTEIN FIXA"/>
    <property type="match status" value="1"/>
</dbReference>
<dbReference type="Proteomes" id="UP001594351">
    <property type="component" value="Unassembled WGS sequence"/>
</dbReference>
<evidence type="ECO:0000313" key="3">
    <source>
        <dbReference type="Proteomes" id="UP001594351"/>
    </source>
</evidence>
<organism evidence="2 3">
    <name type="scientific">candidate division CSSED10-310 bacterium</name>
    <dbReference type="NCBI Taxonomy" id="2855610"/>
    <lineage>
        <taxon>Bacteria</taxon>
        <taxon>Bacteria division CSSED10-310</taxon>
    </lineage>
</organism>
<dbReference type="PANTHER" id="PTHR21294">
    <property type="entry name" value="ELECTRON TRANSFER FLAVOPROTEIN BETA-SUBUNIT"/>
    <property type="match status" value="1"/>
</dbReference>
<dbReference type="InterPro" id="IPR012255">
    <property type="entry name" value="ETF_b"/>
</dbReference>
<dbReference type="PIRSF" id="PIRSF000090">
    <property type="entry name" value="Beta-ETF"/>
    <property type="match status" value="1"/>
</dbReference>
<evidence type="ECO:0000313" key="2">
    <source>
        <dbReference type="EMBL" id="MFC1852538.1"/>
    </source>
</evidence>
<keyword evidence="3" id="KW-1185">Reference proteome</keyword>
<sequence>MMTSIHTIVCIKPVPDPNLWDKLKLDPETMLLCRDDVPPVINPLDRNALEQALFFKEKFRGKVSVITMAPPNAEEQLLEALAMGCDDAYLLTDRAFAGADTLATARCLKTAIEKIGSYDLIFCGGYSLDGSTAQVGPQIAELLGIPDLIHTIQIEIDETVVRAHCKREEGFAVYETDLPVLVTFDKEVNRPRMAHMKGIKQAMQKGITVWAARDLNLSADEVGLKGSPTQMLNIYTPSVRRKGEILQGSPNEVVVDLISKLKKEKIT</sequence>
<name>A0ABV6Z2K1_UNCC1</name>